<name>A0A5C7FR26_9BURK</name>
<evidence type="ECO:0000313" key="1">
    <source>
        <dbReference type="EMBL" id="TXF98404.1"/>
    </source>
</evidence>
<gene>
    <name evidence="1" type="ORF">FVD38_17200</name>
</gene>
<accession>A0A5C7FR26</accession>
<dbReference type="EMBL" id="VPFD01000018">
    <property type="protein sequence ID" value="TXF98404.1"/>
    <property type="molecule type" value="Genomic_DNA"/>
</dbReference>
<organism evidence="1 2">
    <name type="scientific">Massilia arenae</name>
    <dbReference type="NCBI Taxonomy" id="2603288"/>
    <lineage>
        <taxon>Bacteria</taxon>
        <taxon>Pseudomonadati</taxon>
        <taxon>Pseudomonadota</taxon>
        <taxon>Betaproteobacteria</taxon>
        <taxon>Burkholderiales</taxon>
        <taxon>Oxalobacteraceae</taxon>
        <taxon>Telluria group</taxon>
        <taxon>Massilia</taxon>
    </lineage>
</organism>
<dbReference type="Proteomes" id="UP000321413">
    <property type="component" value="Unassembled WGS sequence"/>
</dbReference>
<keyword evidence="2" id="KW-1185">Reference proteome</keyword>
<protein>
    <submittedName>
        <fullName evidence="1">Uncharacterized protein</fullName>
    </submittedName>
</protein>
<proteinExistence type="predicted"/>
<evidence type="ECO:0000313" key="2">
    <source>
        <dbReference type="Proteomes" id="UP000321413"/>
    </source>
</evidence>
<dbReference type="RefSeq" id="WP_147935945.1">
    <property type="nucleotide sequence ID" value="NZ_VPFD01000018.1"/>
</dbReference>
<reference evidence="1 2" key="1">
    <citation type="submission" date="2019-08" db="EMBL/GenBank/DDBJ databases">
        <title>Massilia golmudensis sp. nov., isolated from sand in the Qinghai-Tibetan Plateau.</title>
        <authorList>
            <person name="Zhang B."/>
        </authorList>
    </citation>
    <scope>NUCLEOTIDE SEQUENCE [LARGE SCALE GENOMIC DNA]</scope>
    <source>
        <strain evidence="1 2">GEM5</strain>
    </source>
</reference>
<comment type="caution">
    <text evidence="1">The sequence shown here is derived from an EMBL/GenBank/DDBJ whole genome shotgun (WGS) entry which is preliminary data.</text>
</comment>
<sequence>MFENTLKDLEHLASMSVSVEIETDEKGYIDKQCPAETCEFVFKVNAEDWQNIVTDEAVWCPMCGHEAGADQWYTIEQVEHAKSEALQVFSGQLNQALSADVERFNQRRPEASFISMSLKLEGGSYRTHTIPAKAAEAMQLEIECDHCTCRFAVIGSAYFCPSCGVNSVTRTYQDSLRKIRAKFNTEDIVRQALTLSIGKDDAELICRSIRETCLSDGVTAFQRYCEGLYEPYGKPAFNTFQRIDDGSALWRAAVGFGYETWLTPEELTALKVLYQKRHLLAHCEGIVDQKYVEKSGDSSYKPGQRLVIAEADVATMLSLLEKLGLNLQELARKS</sequence>
<dbReference type="AlphaFoldDB" id="A0A5C7FR26"/>